<proteinExistence type="predicted"/>
<name>A0A0A9BEB5_ARUDO</name>
<reference evidence="1" key="1">
    <citation type="submission" date="2014-09" db="EMBL/GenBank/DDBJ databases">
        <authorList>
            <person name="Magalhaes I.L.F."/>
            <person name="Oliveira U."/>
            <person name="Santos F.R."/>
            <person name="Vidigal T.H.D.A."/>
            <person name="Brescovit A.D."/>
            <person name="Santos A.J."/>
        </authorList>
    </citation>
    <scope>NUCLEOTIDE SEQUENCE</scope>
    <source>
        <tissue evidence="1">Shoot tissue taken approximately 20 cm above the soil surface</tissue>
    </source>
</reference>
<dbReference type="AlphaFoldDB" id="A0A0A9BEB5"/>
<sequence>MACIGLDLFLFGDFSSMYFQPSVSKSSCTSTTALPKSSCNFSIVIS</sequence>
<organism evidence="1">
    <name type="scientific">Arundo donax</name>
    <name type="common">Giant reed</name>
    <name type="synonym">Donax arundinaceus</name>
    <dbReference type="NCBI Taxonomy" id="35708"/>
    <lineage>
        <taxon>Eukaryota</taxon>
        <taxon>Viridiplantae</taxon>
        <taxon>Streptophyta</taxon>
        <taxon>Embryophyta</taxon>
        <taxon>Tracheophyta</taxon>
        <taxon>Spermatophyta</taxon>
        <taxon>Magnoliopsida</taxon>
        <taxon>Liliopsida</taxon>
        <taxon>Poales</taxon>
        <taxon>Poaceae</taxon>
        <taxon>PACMAD clade</taxon>
        <taxon>Arundinoideae</taxon>
        <taxon>Arundineae</taxon>
        <taxon>Arundo</taxon>
    </lineage>
</organism>
<accession>A0A0A9BEB5</accession>
<protein>
    <submittedName>
        <fullName evidence="1">Uncharacterized protein</fullName>
    </submittedName>
</protein>
<evidence type="ECO:0000313" key="1">
    <source>
        <dbReference type="EMBL" id="JAD62334.1"/>
    </source>
</evidence>
<dbReference type="EMBL" id="GBRH01235561">
    <property type="protein sequence ID" value="JAD62334.1"/>
    <property type="molecule type" value="Transcribed_RNA"/>
</dbReference>
<reference evidence="1" key="2">
    <citation type="journal article" date="2015" name="Data Brief">
        <title>Shoot transcriptome of the giant reed, Arundo donax.</title>
        <authorList>
            <person name="Barrero R.A."/>
            <person name="Guerrero F.D."/>
            <person name="Moolhuijzen P."/>
            <person name="Goolsby J.A."/>
            <person name="Tidwell J."/>
            <person name="Bellgard S.E."/>
            <person name="Bellgard M.I."/>
        </authorList>
    </citation>
    <scope>NUCLEOTIDE SEQUENCE</scope>
    <source>
        <tissue evidence="1">Shoot tissue taken approximately 20 cm above the soil surface</tissue>
    </source>
</reference>